<evidence type="ECO:0000313" key="4">
    <source>
        <dbReference type="Proteomes" id="UP000199520"/>
    </source>
</evidence>
<evidence type="ECO:0008006" key="5">
    <source>
        <dbReference type="Google" id="ProtNLM"/>
    </source>
</evidence>
<dbReference type="GO" id="GO:0005840">
    <property type="term" value="C:ribosome"/>
    <property type="evidence" value="ECO:0007669"/>
    <property type="project" value="UniProtKB-KW"/>
</dbReference>
<dbReference type="SUPFAM" id="SSF50104">
    <property type="entry name" value="Translation proteins SH3-like domain"/>
    <property type="match status" value="1"/>
</dbReference>
<dbReference type="EMBL" id="FOTS01000027">
    <property type="protein sequence ID" value="SFL95033.1"/>
    <property type="molecule type" value="Genomic_DNA"/>
</dbReference>
<dbReference type="STRING" id="1123291.SAMN04490355_102753"/>
<dbReference type="RefSeq" id="WP_090938844.1">
    <property type="nucleotide sequence ID" value="NZ_FOTS01000027.1"/>
</dbReference>
<dbReference type="CDD" id="cd06088">
    <property type="entry name" value="KOW_RPL14"/>
    <property type="match status" value="1"/>
</dbReference>
<evidence type="ECO:0000256" key="1">
    <source>
        <dbReference type="ARBA" id="ARBA00022980"/>
    </source>
</evidence>
<reference evidence="4" key="1">
    <citation type="submission" date="2016-10" db="EMBL/GenBank/DDBJ databases">
        <authorList>
            <person name="Varghese N."/>
            <person name="Submissions S."/>
        </authorList>
    </citation>
    <scope>NUCLEOTIDE SEQUENCE [LARGE SCALE GENOMIC DNA]</scope>
    <source>
        <strain evidence="4">DSM 13327</strain>
    </source>
</reference>
<name>A0A1I4LW33_9FIRM</name>
<dbReference type="AlphaFoldDB" id="A0A1I4LW33"/>
<evidence type="ECO:0000256" key="2">
    <source>
        <dbReference type="ARBA" id="ARBA00023274"/>
    </source>
</evidence>
<dbReference type="OrthoDB" id="1683515at2"/>
<evidence type="ECO:0000313" key="3">
    <source>
        <dbReference type="EMBL" id="SFL95033.1"/>
    </source>
</evidence>
<dbReference type="Proteomes" id="UP000199520">
    <property type="component" value="Unassembled WGS sequence"/>
</dbReference>
<keyword evidence="4" id="KW-1185">Reference proteome</keyword>
<dbReference type="InterPro" id="IPR041985">
    <property type="entry name" value="Ribosomal_eL14_KOW"/>
</dbReference>
<dbReference type="InterPro" id="IPR008991">
    <property type="entry name" value="Translation_prot_SH3-like_sf"/>
</dbReference>
<keyword evidence="1" id="KW-0689">Ribosomal protein</keyword>
<keyword evidence="2" id="KW-0687">Ribonucleoprotein</keyword>
<dbReference type="GO" id="GO:1990904">
    <property type="term" value="C:ribonucleoprotein complex"/>
    <property type="evidence" value="ECO:0007669"/>
    <property type="project" value="UniProtKB-KW"/>
</dbReference>
<organism evidence="3 4">
    <name type="scientific">Pelosinus propionicus DSM 13327</name>
    <dbReference type="NCBI Taxonomy" id="1123291"/>
    <lineage>
        <taxon>Bacteria</taxon>
        <taxon>Bacillati</taxon>
        <taxon>Bacillota</taxon>
        <taxon>Negativicutes</taxon>
        <taxon>Selenomonadales</taxon>
        <taxon>Sporomusaceae</taxon>
        <taxon>Pelosinus</taxon>
    </lineage>
</organism>
<proteinExistence type="predicted"/>
<gene>
    <name evidence="3" type="ORF">SAMN04490355_102753</name>
</gene>
<accession>A0A1I4LW33</accession>
<protein>
    <recommendedName>
        <fullName evidence="5">Ribosomal protein L14E/L6E/L27E</fullName>
    </recommendedName>
</protein>
<sequence>MSVVNISMGQLVTSIAGRDEMQIYLVVGVQNNKNLLLVNGRDRKIMNPKRKNIRHVNVLNSIAKSVADKIQTGTKVTDEEVRHAIQVLYKPENL</sequence>